<reference evidence="3" key="1">
    <citation type="submission" date="2020-04" db="EMBL/GenBank/DDBJ databases">
        <authorList>
            <person name="Alioto T."/>
            <person name="Alioto T."/>
            <person name="Gomez Garrido J."/>
        </authorList>
    </citation>
    <scope>NUCLEOTIDE SEQUENCE</scope>
    <source>
        <strain evidence="3">A484AB</strain>
    </source>
</reference>
<comment type="caution">
    <text evidence="3">The sequence shown here is derived from an EMBL/GenBank/DDBJ whole genome shotgun (WGS) entry which is preliminary data.</text>
</comment>
<dbReference type="Proteomes" id="UP001152795">
    <property type="component" value="Unassembled WGS sequence"/>
</dbReference>
<evidence type="ECO:0000313" key="4">
    <source>
        <dbReference type="Proteomes" id="UP001152795"/>
    </source>
</evidence>
<dbReference type="EMBL" id="CACRXK020000077">
    <property type="protein sequence ID" value="CAB3977871.1"/>
    <property type="molecule type" value="Genomic_DNA"/>
</dbReference>
<gene>
    <name evidence="3" type="ORF">PACLA_8A005408</name>
</gene>
<dbReference type="OrthoDB" id="10048650at2759"/>
<dbReference type="PANTHER" id="PTHR33327:SF3">
    <property type="entry name" value="RNA-DIRECTED DNA POLYMERASE"/>
    <property type="match status" value="1"/>
</dbReference>
<keyword evidence="4" id="KW-1185">Reference proteome</keyword>
<organism evidence="3 4">
    <name type="scientific">Paramuricea clavata</name>
    <name type="common">Red gorgonian</name>
    <name type="synonym">Violescent sea-whip</name>
    <dbReference type="NCBI Taxonomy" id="317549"/>
    <lineage>
        <taxon>Eukaryota</taxon>
        <taxon>Metazoa</taxon>
        <taxon>Cnidaria</taxon>
        <taxon>Anthozoa</taxon>
        <taxon>Octocorallia</taxon>
        <taxon>Malacalcyonacea</taxon>
        <taxon>Plexauridae</taxon>
        <taxon>Paramuricea</taxon>
    </lineage>
</organism>
<feature type="region of interest" description="Disordered" evidence="1">
    <location>
        <begin position="1"/>
        <end position="23"/>
    </location>
</feature>
<evidence type="ECO:0000259" key="2">
    <source>
        <dbReference type="Pfam" id="PF23055"/>
    </source>
</evidence>
<dbReference type="Pfam" id="PF23055">
    <property type="entry name" value="DUF7041"/>
    <property type="match status" value="1"/>
</dbReference>
<dbReference type="PANTHER" id="PTHR33327">
    <property type="entry name" value="ENDONUCLEASE"/>
    <property type="match status" value="1"/>
</dbReference>
<protein>
    <recommendedName>
        <fullName evidence="2">DUF7041 domain-containing protein</fullName>
    </recommendedName>
</protein>
<feature type="compositionally biased region" description="Low complexity" evidence="1">
    <location>
        <begin position="1"/>
        <end position="16"/>
    </location>
</feature>
<accession>A0A6S7FUJ3</accession>
<proteinExistence type="predicted"/>
<sequence length="202" mass="22242">MDSQQSHASSSTVSTSNEQPTASVVTSISIKLPPYWPSDPALWFPKSITAERTKYTYVVGALQPEVAQEVQDLLINPPAEEPYTNLKTKLVKRTSTSQQKQLNQLLHAKELGDGKPTQLYRRMQQLLGDIQLEPSIMKQLFLQCLPSNAQLILASTTDKMDTASLAKMADKIVEVTPVHFTLSTVVSQSAPPPSPLKCAPRL</sequence>
<dbReference type="InterPro" id="IPR055469">
    <property type="entry name" value="DUF7041"/>
</dbReference>
<feature type="domain" description="DUF7041" evidence="2">
    <location>
        <begin position="32"/>
        <end position="106"/>
    </location>
</feature>
<name>A0A6S7FUJ3_PARCT</name>
<evidence type="ECO:0000313" key="3">
    <source>
        <dbReference type="EMBL" id="CAB3977871.1"/>
    </source>
</evidence>
<dbReference type="AlphaFoldDB" id="A0A6S7FUJ3"/>
<evidence type="ECO:0000256" key="1">
    <source>
        <dbReference type="SAM" id="MobiDB-lite"/>
    </source>
</evidence>